<reference evidence="2 3" key="1">
    <citation type="submission" date="2018-10" db="EMBL/GenBank/DDBJ databases">
        <title>Complete Genome Sequence and Transcriptomic Profiles of a Marine Bacterium, Pseudoalteromonas agarivorans Hao 2018.</title>
        <authorList>
            <person name="Hao L."/>
        </authorList>
    </citation>
    <scope>NUCLEOTIDE SEQUENCE [LARGE SCALE GENOMIC DNA]</scope>
    <source>
        <strain evidence="2 3">Hao 2018</strain>
    </source>
</reference>
<sequence length="122" mass="14331">MDNPRLDSEDRKPIWDALQMFWMDIEPSDELENAIATCAKSKYSILELEYIYWNEVYPAVNQNFAQPIPEWTGYDIEQLSKLIIANAGRVKPTKYKLLHFGANNWWKEIASGITKYRKDISK</sequence>
<protein>
    <recommendedName>
        <fullName evidence="1">DUF7079 domain-containing protein</fullName>
    </recommendedName>
</protein>
<dbReference type="AlphaFoldDB" id="A0AAD0U1U2"/>
<evidence type="ECO:0000313" key="3">
    <source>
        <dbReference type="Proteomes" id="UP000279995"/>
    </source>
</evidence>
<feature type="domain" description="DUF7079" evidence="1">
    <location>
        <begin position="9"/>
        <end position="105"/>
    </location>
</feature>
<accession>A0AAD0U1U2</accession>
<proteinExistence type="predicted"/>
<name>A0AAD0U1U2_9GAMM</name>
<dbReference type="Pfam" id="PF23296">
    <property type="entry name" value="DUF7079"/>
    <property type="match status" value="1"/>
</dbReference>
<evidence type="ECO:0000313" key="2">
    <source>
        <dbReference type="EMBL" id="AYM88387.1"/>
    </source>
</evidence>
<dbReference type="InterPro" id="IPR055507">
    <property type="entry name" value="DUF7079"/>
</dbReference>
<evidence type="ECO:0000259" key="1">
    <source>
        <dbReference type="Pfam" id="PF23296"/>
    </source>
</evidence>
<dbReference type="EMBL" id="CP033066">
    <property type="protein sequence ID" value="AYM88387.1"/>
    <property type="molecule type" value="Genomic_DNA"/>
</dbReference>
<dbReference type="Proteomes" id="UP000279995">
    <property type="component" value="Chromosome II"/>
</dbReference>
<organism evidence="2 3">
    <name type="scientific">Pseudoalteromonas agarivorans</name>
    <dbReference type="NCBI Taxonomy" id="176102"/>
    <lineage>
        <taxon>Bacteria</taxon>
        <taxon>Pseudomonadati</taxon>
        <taxon>Pseudomonadota</taxon>
        <taxon>Gammaproteobacteria</taxon>
        <taxon>Alteromonadales</taxon>
        <taxon>Pseudoalteromonadaceae</taxon>
        <taxon>Pseudoalteromonas</taxon>
    </lineage>
</organism>
<gene>
    <name evidence="2" type="ORF">D9T18_16960</name>
</gene>
<dbReference type="RefSeq" id="WP_121638329.1">
    <property type="nucleotide sequence ID" value="NZ_CP033066.1"/>
</dbReference>